<evidence type="ECO:0000313" key="3">
    <source>
        <dbReference type="Proteomes" id="UP001597459"/>
    </source>
</evidence>
<comment type="caution">
    <text evidence="2">The sequence shown here is derived from an EMBL/GenBank/DDBJ whole genome shotgun (WGS) entry which is preliminary data.</text>
</comment>
<sequence>MGKQSEKQQLEMVLSELYSKANSVEQFYTMIKDRGLKLYFRGKEPGIIGNNRKYRLKTLGYSKGRIALLTLEKSQQKKQLRRLTQLGNKQQDLEQEY</sequence>
<protein>
    <submittedName>
        <fullName evidence="2">Uncharacterized protein</fullName>
    </submittedName>
</protein>
<evidence type="ECO:0000256" key="1">
    <source>
        <dbReference type="SAM" id="Coils"/>
    </source>
</evidence>
<proteinExistence type="predicted"/>
<feature type="coiled-coil region" evidence="1">
    <location>
        <begin position="66"/>
        <end position="96"/>
    </location>
</feature>
<reference evidence="3" key="1">
    <citation type="journal article" date="2019" name="Int. J. Syst. Evol. Microbiol.">
        <title>The Global Catalogue of Microorganisms (GCM) 10K type strain sequencing project: providing services to taxonomists for standard genome sequencing and annotation.</title>
        <authorList>
            <consortium name="The Broad Institute Genomics Platform"/>
            <consortium name="The Broad Institute Genome Sequencing Center for Infectious Disease"/>
            <person name="Wu L."/>
            <person name="Ma J."/>
        </authorList>
    </citation>
    <scope>NUCLEOTIDE SEQUENCE [LARGE SCALE GENOMIC DNA]</scope>
    <source>
        <strain evidence="3">KCTC 42423</strain>
    </source>
</reference>
<dbReference type="RefSeq" id="WP_378253235.1">
    <property type="nucleotide sequence ID" value="NZ_JBHSJV010000001.1"/>
</dbReference>
<name>A0ABW5N5X9_9FLAO</name>
<organism evidence="2 3">
    <name type="scientific">Aquimarina hainanensis</name>
    <dbReference type="NCBI Taxonomy" id="1578017"/>
    <lineage>
        <taxon>Bacteria</taxon>
        <taxon>Pseudomonadati</taxon>
        <taxon>Bacteroidota</taxon>
        <taxon>Flavobacteriia</taxon>
        <taxon>Flavobacteriales</taxon>
        <taxon>Flavobacteriaceae</taxon>
        <taxon>Aquimarina</taxon>
    </lineage>
</organism>
<dbReference type="Proteomes" id="UP001597459">
    <property type="component" value="Unassembled WGS sequence"/>
</dbReference>
<dbReference type="EMBL" id="JBHULX010000013">
    <property type="protein sequence ID" value="MFD2591037.1"/>
    <property type="molecule type" value="Genomic_DNA"/>
</dbReference>
<keyword evidence="3" id="KW-1185">Reference proteome</keyword>
<gene>
    <name evidence="2" type="ORF">ACFSTE_09355</name>
</gene>
<evidence type="ECO:0000313" key="2">
    <source>
        <dbReference type="EMBL" id="MFD2591037.1"/>
    </source>
</evidence>
<accession>A0ABW5N5X9</accession>
<keyword evidence="1" id="KW-0175">Coiled coil</keyword>